<evidence type="ECO:0000256" key="1">
    <source>
        <dbReference type="ARBA" id="ARBA00004123"/>
    </source>
</evidence>
<evidence type="ECO:0000256" key="4">
    <source>
        <dbReference type="ARBA" id="ARBA00023163"/>
    </source>
</evidence>
<dbReference type="SMART" id="SM00432">
    <property type="entry name" value="MADS"/>
    <property type="match status" value="1"/>
</dbReference>
<keyword evidence="9" id="KW-1185">Reference proteome</keyword>
<gene>
    <name evidence="8" type="ORF">SASPL_124956</name>
</gene>
<feature type="coiled-coil region" evidence="6">
    <location>
        <begin position="111"/>
        <end position="168"/>
    </location>
</feature>
<dbReference type="PRINTS" id="PR00404">
    <property type="entry name" value="MADSDOMAIN"/>
</dbReference>
<evidence type="ECO:0000313" key="9">
    <source>
        <dbReference type="Proteomes" id="UP000298416"/>
    </source>
</evidence>
<keyword evidence="5" id="KW-0539">Nucleus</keyword>
<dbReference type="Pfam" id="PF00319">
    <property type="entry name" value="SRF-TF"/>
    <property type="match status" value="1"/>
</dbReference>
<reference evidence="8" key="1">
    <citation type="submission" date="2018-01" db="EMBL/GenBank/DDBJ databases">
        <authorList>
            <person name="Mao J.F."/>
        </authorList>
    </citation>
    <scope>NUCLEOTIDE SEQUENCE</scope>
    <source>
        <strain evidence="8">Huo1</strain>
        <tissue evidence="8">Leaf</tissue>
    </source>
</reference>
<dbReference type="InterPro" id="IPR002100">
    <property type="entry name" value="TF_MADSbox"/>
</dbReference>
<dbReference type="FunFam" id="3.40.1810.10:FF:000010">
    <property type="entry name" value="Agamous-like MADS-box protein AGL30"/>
    <property type="match status" value="1"/>
</dbReference>
<dbReference type="PROSITE" id="PS50066">
    <property type="entry name" value="MADS_BOX_2"/>
    <property type="match status" value="1"/>
</dbReference>
<keyword evidence="3" id="KW-0238">DNA-binding</keyword>
<dbReference type="InterPro" id="IPR050142">
    <property type="entry name" value="MADS-box/MEF2_TF"/>
</dbReference>
<evidence type="ECO:0000256" key="5">
    <source>
        <dbReference type="ARBA" id="ARBA00023242"/>
    </source>
</evidence>
<dbReference type="GO" id="GO:0003677">
    <property type="term" value="F:DNA binding"/>
    <property type="evidence" value="ECO:0007669"/>
    <property type="project" value="UniProtKB-KW"/>
</dbReference>
<keyword evidence="4" id="KW-0804">Transcription</keyword>
<evidence type="ECO:0000256" key="2">
    <source>
        <dbReference type="ARBA" id="ARBA00023015"/>
    </source>
</evidence>
<dbReference type="Gene3D" id="3.40.1810.10">
    <property type="entry name" value="Transcription factor, MADS-box"/>
    <property type="match status" value="1"/>
</dbReference>
<reference evidence="8" key="2">
    <citation type="submission" date="2020-08" db="EMBL/GenBank/DDBJ databases">
        <title>Plant Genome Project.</title>
        <authorList>
            <person name="Zhang R.-G."/>
        </authorList>
    </citation>
    <scope>NUCLEOTIDE SEQUENCE</scope>
    <source>
        <strain evidence="8">Huo1</strain>
        <tissue evidence="8">Leaf</tissue>
    </source>
</reference>
<dbReference type="EMBL" id="PNBA02000009">
    <property type="protein sequence ID" value="KAG6412282.1"/>
    <property type="molecule type" value="Genomic_DNA"/>
</dbReference>
<keyword evidence="6" id="KW-0175">Coiled coil</keyword>
<evidence type="ECO:0000256" key="3">
    <source>
        <dbReference type="ARBA" id="ARBA00023125"/>
    </source>
</evidence>
<proteinExistence type="predicted"/>
<comment type="subcellular location">
    <subcellularLocation>
        <location evidence="1">Nucleus</location>
    </subcellularLocation>
</comment>
<evidence type="ECO:0000313" key="8">
    <source>
        <dbReference type="EMBL" id="KAG6412282.1"/>
    </source>
</evidence>
<feature type="domain" description="MADS-box" evidence="7">
    <location>
        <begin position="35"/>
        <end position="95"/>
    </location>
</feature>
<dbReference type="Proteomes" id="UP000298416">
    <property type="component" value="Unassembled WGS sequence"/>
</dbReference>
<dbReference type="InterPro" id="IPR036879">
    <property type="entry name" value="TF_MADSbox_sf"/>
</dbReference>
<name>A0A8X8XG88_SALSN</name>
<accession>A0A8X8XG88</accession>
<dbReference type="SUPFAM" id="SSF55455">
    <property type="entry name" value="SRF-like"/>
    <property type="match status" value="1"/>
</dbReference>
<dbReference type="GO" id="GO:0080092">
    <property type="term" value="P:regulation of pollen tube growth"/>
    <property type="evidence" value="ECO:0007669"/>
    <property type="project" value="UniProtKB-ARBA"/>
</dbReference>
<dbReference type="GO" id="GO:0005634">
    <property type="term" value="C:nucleus"/>
    <property type="evidence" value="ECO:0007669"/>
    <property type="project" value="UniProtKB-SubCell"/>
</dbReference>
<protein>
    <recommendedName>
        <fullName evidence="7">MADS-box domain-containing protein</fullName>
    </recommendedName>
</protein>
<sequence>MFSPFFYFPQPLQLTSFGYSIFRICTCVEDCASRMGRVKLKIQRLETLNSRQVTYGKRRAGILKKAQEISVLCDIPIVLIMFSPSGKPSIFCGQRSNIDEMIAKYAQLTPKERAKRRLESLETLKRNFKKLDQDVDIEEFLDTSTPSIEEMQNRVMSLQLQLDEARERVRWWSNPDTIEDVEHLDQMEDSLRESLNRTQVTKEKFFKEPLIQFDCTSQVCGDFGRVYEQELPKPQFPNAMPFPLATTSDQDCTNQPWLPGGEAQHMMLPGEPQFLGSRDMECSRDASFPTCSGYFADVKEQELENSRQMKTERLEEGLTVDDYTYSANLRLPLGDQYPYNSFGNICFPNLMETGKDANFQLSSLDYQINGNFDLPRSVCNYFPPSLVPAAGSCAISMLNDHSYPQYFVIIFSLQTNLVADSKSGSFSDDVVLDDERQQGLSSSKNLDISKISNSQID</sequence>
<evidence type="ECO:0000259" key="7">
    <source>
        <dbReference type="PROSITE" id="PS50066"/>
    </source>
</evidence>
<dbReference type="PANTHER" id="PTHR48019">
    <property type="entry name" value="SERUM RESPONSE FACTOR HOMOLOG"/>
    <property type="match status" value="1"/>
</dbReference>
<dbReference type="GO" id="GO:0010152">
    <property type="term" value="P:pollen maturation"/>
    <property type="evidence" value="ECO:0007669"/>
    <property type="project" value="UniProtKB-ARBA"/>
</dbReference>
<comment type="caution">
    <text evidence="8">The sequence shown here is derived from an EMBL/GenBank/DDBJ whole genome shotgun (WGS) entry which is preliminary data.</text>
</comment>
<organism evidence="8">
    <name type="scientific">Salvia splendens</name>
    <name type="common">Scarlet sage</name>
    <dbReference type="NCBI Taxonomy" id="180675"/>
    <lineage>
        <taxon>Eukaryota</taxon>
        <taxon>Viridiplantae</taxon>
        <taxon>Streptophyta</taxon>
        <taxon>Embryophyta</taxon>
        <taxon>Tracheophyta</taxon>
        <taxon>Spermatophyta</taxon>
        <taxon>Magnoliopsida</taxon>
        <taxon>eudicotyledons</taxon>
        <taxon>Gunneridae</taxon>
        <taxon>Pentapetalae</taxon>
        <taxon>asterids</taxon>
        <taxon>lamiids</taxon>
        <taxon>Lamiales</taxon>
        <taxon>Lamiaceae</taxon>
        <taxon>Nepetoideae</taxon>
        <taxon>Mentheae</taxon>
        <taxon>Salviinae</taxon>
        <taxon>Salvia</taxon>
        <taxon>Salvia subgen. Calosphace</taxon>
        <taxon>core Calosphace</taxon>
    </lineage>
</organism>
<dbReference type="GO" id="GO:0046983">
    <property type="term" value="F:protein dimerization activity"/>
    <property type="evidence" value="ECO:0007669"/>
    <property type="project" value="InterPro"/>
</dbReference>
<evidence type="ECO:0000256" key="6">
    <source>
        <dbReference type="SAM" id="Coils"/>
    </source>
</evidence>
<keyword evidence="2" id="KW-0805">Transcription regulation</keyword>
<dbReference type="AlphaFoldDB" id="A0A8X8XG88"/>